<reference evidence="8 9" key="1">
    <citation type="journal article" date="2022" name="Front. Cell. Infect. Microbiol.">
        <title>The Genomes of Two Strains of Taenia crassiceps the Animal Model for the Study of Human Cysticercosis.</title>
        <authorList>
            <person name="Bobes R.J."/>
            <person name="Estrada K."/>
            <person name="Rios-Valencia D.G."/>
            <person name="Calderon-Gallegos A."/>
            <person name="de la Torre P."/>
            <person name="Carrero J.C."/>
            <person name="Sanchez-Flores A."/>
            <person name="Laclette J.P."/>
        </authorList>
    </citation>
    <scope>NUCLEOTIDE SEQUENCE [LARGE SCALE GENOMIC DNA]</scope>
    <source>
        <strain evidence="8">WFUcys</strain>
    </source>
</reference>
<dbReference type="InterPro" id="IPR036390">
    <property type="entry name" value="WH_DNA-bd_sf"/>
</dbReference>
<dbReference type="Pfam" id="PF11605">
    <property type="entry name" value="Vps36_ESCRT-II"/>
    <property type="match status" value="1"/>
</dbReference>
<comment type="caution">
    <text evidence="8">The sequence shown here is derived from an EMBL/GenBank/DDBJ whole genome shotgun (WGS) entry which is preliminary data.</text>
</comment>
<dbReference type="InterPro" id="IPR036388">
    <property type="entry name" value="WH-like_DNA-bd_sf"/>
</dbReference>
<evidence type="ECO:0000256" key="4">
    <source>
        <dbReference type="ARBA" id="ARBA00022927"/>
    </source>
</evidence>
<dbReference type="Gene3D" id="1.10.10.10">
    <property type="entry name" value="Winged helix-like DNA-binding domain superfamily/Winged helix DNA-binding domain"/>
    <property type="match status" value="2"/>
</dbReference>
<dbReference type="Proteomes" id="UP001651158">
    <property type="component" value="Unassembled WGS sequence"/>
</dbReference>
<comment type="function">
    <text evidence="6">Component of the ESCRT-II complex (endosomal sorting complex required for transport II), which is required for multivesicular body (MVB) formation and sorting of endosomal cargo proteins into MVBs.</text>
</comment>
<name>A0ABR4Q3Z2_9CEST</name>
<dbReference type="SUPFAM" id="SSF50729">
    <property type="entry name" value="PH domain-like"/>
    <property type="match status" value="1"/>
</dbReference>
<evidence type="ECO:0000256" key="6">
    <source>
        <dbReference type="RuleBase" id="RU367095"/>
    </source>
</evidence>
<gene>
    <name evidence="8" type="ORF">TcWFU_009041</name>
</gene>
<dbReference type="EMBL" id="JAKROA010000013">
    <property type="protein sequence ID" value="KAL5104352.1"/>
    <property type="molecule type" value="Genomic_DNA"/>
</dbReference>
<keyword evidence="4 6" id="KW-0653">Protein transport</keyword>
<dbReference type="Pfam" id="PF04157">
    <property type="entry name" value="EAP30"/>
    <property type="match status" value="1"/>
</dbReference>
<dbReference type="PANTHER" id="PTHR13128:SF12">
    <property type="entry name" value="VACUOLAR PROTEIN-SORTING-ASSOCIATED PROTEIN 36"/>
    <property type="match status" value="1"/>
</dbReference>
<dbReference type="InterPro" id="IPR040608">
    <property type="entry name" value="Snf8/Vps36"/>
</dbReference>
<comment type="subcellular location">
    <subcellularLocation>
        <location evidence="6">Cytoplasm</location>
    </subcellularLocation>
    <subcellularLocation>
        <location evidence="6">Endosome</location>
    </subcellularLocation>
</comment>
<keyword evidence="3 6" id="KW-0813">Transport</keyword>
<keyword evidence="9" id="KW-1185">Reference proteome</keyword>
<evidence type="ECO:0000313" key="8">
    <source>
        <dbReference type="EMBL" id="KAL5104352.1"/>
    </source>
</evidence>
<protein>
    <recommendedName>
        <fullName evidence="2 6">Vacuolar protein-sorting-associated protein 36</fullName>
    </recommendedName>
    <alternativeName>
        <fullName evidence="5 6">ESCRT-II complex subunit VPS36</fullName>
    </alternativeName>
</protein>
<dbReference type="InterPro" id="IPR021648">
    <property type="entry name" value="GLUE_dom"/>
</dbReference>
<evidence type="ECO:0000256" key="3">
    <source>
        <dbReference type="ARBA" id="ARBA00022448"/>
    </source>
</evidence>
<proteinExistence type="inferred from homology"/>
<comment type="similarity">
    <text evidence="1 6">Belongs to the VPS36 family.</text>
</comment>
<organism evidence="8 9">
    <name type="scientific">Taenia crassiceps</name>
    <dbReference type="NCBI Taxonomy" id="6207"/>
    <lineage>
        <taxon>Eukaryota</taxon>
        <taxon>Metazoa</taxon>
        <taxon>Spiralia</taxon>
        <taxon>Lophotrochozoa</taxon>
        <taxon>Platyhelminthes</taxon>
        <taxon>Cestoda</taxon>
        <taxon>Eucestoda</taxon>
        <taxon>Cyclophyllidea</taxon>
        <taxon>Taeniidae</taxon>
        <taxon>Taenia</taxon>
    </lineage>
</organism>
<evidence type="ECO:0000313" key="9">
    <source>
        <dbReference type="Proteomes" id="UP001651158"/>
    </source>
</evidence>
<comment type="subunit">
    <text evidence="6">Component of the endosomal sorting complex required for transport II (ESCRT-II).</text>
</comment>
<dbReference type="PROSITE" id="PS51495">
    <property type="entry name" value="GLUE"/>
    <property type="match status" value="1"/>
</dbReference>
<evidence type="ECO:0000256" key="2">
    <source>
        <dbReference type="ARBA" id="ARBA00017953"/>
    </source>
</evidence>
<dbReference type="InterPro" id="IPR011993">
    <property type="entry name" value="PH-like_dom_sf"/>
</dbReference>
<dbReference type="SUPFAM" id="SSF46785">
    <property type="entry name" value="Winged helix' DNA-binding domain"/>
    <property type="match status" value="1"/>
</dbReference>
<feature type="domain" description="GLUE N-terminal" evidence="7">
    <location>
        <begin position="5"/>
        <end position="162"/>
    </location>
</feature>
<dbReference type="Gene3D" id="2.30.29.30">
    <property type="entry name" value="Pleckstrin-homology domain (PH domain)/Phosphotyrosine-binding domain (PTB)"/>
    <property type="match status" value="1"/>
</dbReference>
<dbReference type="Gene3D" id="6.10.140.260">
    <property type="match status" value="1"/>
</dbReference>
<evidence type="ECO:0000256" key="5">
    <source>
        <dbReference type="ARBA" id="ARBA00030114"/>
    </source>
</evidence>
<keyword evidence="6" id="KW-0967">Endosome</keyword>
<dbReference type="InterPro" id="IPR037855">
    <property type="entry name" value="Vps36"/>
</dbReference>
<evidence type="ECO:0000259" key="7">
    <source>
        <dbReference type="PROSITE" id="PS51495"/>
    </source>
</evidence>
<accession>A0ABR4Q3Z2</accession>
<keyword evidence="6" id="KW-0963">Cytoplasm</keyword>
<dbReference type="PANTHER" id="PTHR13128">
    <property type="entry name" value="VACUOLAR PROTEIN-SORTING-ASSOCIATED PROTEIN 36"/>
    <property type="match status" value="1"/>
</dbReference>
<evidence type="ECO:0000256" key="1">
    <source>
        <dbReference type="ARBA" id="ARBA00009697"/>
    </source>
</evidence>
<sequence length="417" mass="45111">MDRFRWCLTKSESDLSDGESSVANLHGVTLYNGPGRTNFEKGRLTLTSHRLLWQQDSATMSLPLAAVISTTLQHASGSGAATPKITLKLLSPTQLLNAVKAMPVRPPWSAGWIVDSGESRVAMAAGLDYIRLGFTQGGHNALFAALNETLAAKVWTVPPKSGSGLVGVAGIERSILAQTVSTDRSIATAFTDLSKLMENAKEMVVLSKNLSQRIRTTQASGGKVAEDDVTELRKAMLSMGLEGVNEVDEKDTADVSIHSSSFHRQLANQICRLLQPLLEQRSADICGGCIDLTTAYCRINRARGVQLIAPNDLLEAARLMPMLKLPLRLKTFPSGLKVLQLASELEEATLKATCDLLPPDGSKGLTAGELARQAGIAPLLARERLLLCEQRGMLCRDDTEWGISFYRNLFLNSPKTS</sequence>